<protein>
    <submittedName>
        <fullName evidence="3">Putative tricarboxylic transport membrane protein</fullName>
    </submittedName>
</protein>
<evidence type="ECO:0000259" key="2">
    <source>
        <dbReference type="Pfam" id="PF01970"/>
    </source>
</evidence>
<keyword evidence="1" id="KW-0472">Membrane</keyword>
<evidence type="ECO:0000256" key="1">
    <source>
        <dbReference type="SAM" id="Phobius"/>
    </source>
</evidence>
<accession>A0A1G6R0T8</accession>
<dbReference type="EMBL" id="FMZA01000025">
    <property type="protein sequence ID" value="SDC98168.1"/>
    <property type="molecule type" value="Genomic_DNA"/>
</dbReference>
<dbReference type="PANTHER" id="PTHR35342:SF5">
    <property type="entry name" value="TRICARBOXYLIC TRANSPORT PROTEIN"/>
    <property type="match status" value="1"/>
</dbReference>
<feature type="transmembrane region" description="Helical" evidence="1">
    <location>
        <begin position="417"/>
        <end position="443"/>
    </location>
</feature>
<feature type="domain" description="DUF112" evidence="2">
    <location>
        <begin position="21"/>
        <end position="440"/>
    </location>
</feature>
<feature type="transmembrane region" description="Helical" evidence="1">
    <location>
        <begin position="316"/>
        <end position="343"/>
    </location>
</feature>
<dbReference type="Pfam" id="PF01970">
    <property type="entry name" value="TctA"/>
    <property type="match status" value="1"/>
</dbReference>
<feature type="transmembrane region" description="Helical" evidence="1">
    <location>
        <begin position="46"/>
        <end position="70"/>
    </location>
</feature>
<dbReference type="STRING" id="1236220.SAMN04488112_12524"/>
<dbReference type="InterPro" id="IPR002823">
    <property type="entry name" value="DUF112_TM"/>
</dbReference>
<feature type="transmembrane region" description="Helical" evidence="1">
    <location>
        <begin position="21"/>
        <end position="40"/>
    </location>
</feature>
<evidence type="ECO:0000313" key="3">
    <source>
        <dbReference type="EMBL" id="SDC98168.1"/>
    </source>
</evidence>
<feature type="transmembrane region" description="Helical" evidence="1">
    <location>
        <begin position="145"/>
        <end position="164"/>
    </location>
</feature>
<organism evidence="3 4">
    <name type="scientific">Melghirimyces thermohalophilus</name>
    <dbReference type="NCBI Taxonomy" id="1236220"/>
    <lineage>
        <taxon>Bacteria</taxon>
        <taxon>Bacillati</taxon>
        <taxon>Bacillota</taxon>
        <taxon>Bacilli</taxon>
        <taxon>Bacillales</taxon>
        <taxon>Thermoactinomycetaceae</taxon>
        <taxon>Melghirimyces</taxon>
    </lineage>
</organism>
<evidence type="ECO:0000313" key="4">
    <source>
        <dbReference type="Proteomes" id="UP000199387"/>
    </source>
</evidence>
<name>A0A1G6R0T8_9BACL</name>
<keyword evidence="1" id="KW-1133">Transmembrane helix</keyword>
<reference evidence="3 4" key="1">
    <citation type="submission" date="2016-10" db="EMBL/GenBank/DDBJ databases">
        <authorList>
            <person name="de Groot N.N."/>
        </authorList>
    </citation>
    <scope>NUCLEOTIDE SEQUENCE [LARGE SCALE GENOMIC DNA]</scope>
    <source>
        <strain evidence="3 4">DSM 45514</strain>
    </source>
</reference>
<feature type="transmembrane region" description="Helical" evidence="1">
    <location>
        <begin position="355"/>
        <end position="386"/>
    </location>
</feature>
<proteinExistence type="predicted"/>
<dbReference type="PANTHER" id="PTHR35342">
    <property type="entry name" value="TRICARBOXYLIC TRANSPORT PROTEIN"/>
    <property type="match status" value="1"/>
</dbReference>
<dbReference type="Proteomes" id="UP000199387">
    <property type="component" value="Unassembled WGS sequence"/>
</dbReference>
<sequence>MGVNVQSMLEGLMTALEPGNLLWLAFGGFLGTIVGMLPGLGPATAVAVLIPITFGMDPTTALIMMAAIYYGAMYGGSRSSILLNTPGDGSAIAATFDGYPMAKKGQAGQALAISAIASLIGGLIAVIGFVLLAKPLAEFALKFGPAEYFLLMLFTLSAIVSLSIGNMTKGFISMSIGLLLSTVGVDLQSGVYRFTFDLPQLSEGVDFLVVIIGIYAVGEVLYNYLTIDQPLDKKKRDVGKIWVTKEQWKRSRWPILRSGPLGFIIGVLPGAGGSIASLLSYTTERQLSKRSDQFGKGAIEGLAAPESANNSASVGALIPLLTMGIPGSGTTAVMLGAIIMLGVKPGPLLFEDNPVMVWSLVNSMFIGNILLVLINILLVGLLVKILDTPPKMLYPLILVLSFVGTFTMNYSVVDFYILLLFGVIGLFMKILKFPIAPLILALIVGADMEQNFRKSLILSDGNLGVFFASPISIVLILMTVLSVCYPLIVNGFKKRKRTVEQRSTNI</sequence>
<dbReference type="AlphaFoldDB" id="A0A1G6R0T8"/>
<keyword evidence="1" id="KW-0812">Transmembrane</keyword>
<gene>
    <name evidence="3" type="ORF">SAMN04488112_12524</name>
</gene>
<feature type="transmembrane region" description="Helical" evidence="1">
    <location>
        <begin position="207"/>
        <end position="225"/>
    </location>
</feature>
<feature type="transmembrane region" description="Helical" evidence="1">
    <location>
        <begin position="259"/>
        <end position="281"/>
    </location>
</feature>
<feature type="transmembrane region" description="Helical" evidence="1">
    <location>
        <begin position="110"/>
        <end position="133"/>
    </location>
</feature>
<keyword evidence="4" id="KW-1185">Reference proteome</keyword>
<feature type="transmembrane region" description="Helical" evidence="1">
    <location>
        <begin position="392"/>
        <end position="410"/>
    </location>
</feature>
<feature type="transmembrane region" description="Helical" evidence="1">
    <location>
        <begin position="176"/>
        <end position="195"/>
    </location>
</feature>
<feature type="transmembrane region" description="Helical" evidence="1">
    <location>
        <begin position="463"/>
        <end position="488"/>
    </location>
</feature>